<proteinExistence type="predicted"/>
<dbReference type="PANTHER" id="PTHR43767:SF1">
    <property type="entry name" value="NONRIBOSOMAL PEPTIDE SYNTHASE PES1 (EUROFUNG)-RELATED"/>
    <property type="match status" value="1"/>
</dbReference>
<evidence type="ECO:0000313" key="3">
    <source>
        <dbReference type="EMBL" id="EFI91459.1"/>
    </source>
</evidence>
<dbReference type="STRING" id="578458.D8QL58"/>
<dbReference type="InterPro" id="IPR045851">
    <property type="entry name" value="AMP-bd_C_sf"/>
</dbReference>
<dbReference type="Gene3D" id="3.30.300.30">
    <property type="match status" value="1"/>
</dbReference>
<dbReference type="OMA" id="FHASGCC"/>
<dbReference type="InterPro" id="IPR025110">
    <property type="entry name" value="AMP-bd_C"/>
</dbReference>
<dbReference type="EMBL" id="GL377317">
    <property type="protein sequence ID" value="EFI91459.1"/>
    <property type="molecule type" value="Genomic_DNA"/>
</dbReference>
<keyword evidence="4" id="KW-1185">Reference proteome</keyword>
<dbReference type="Pfam" id="PF13193">
    <property type="entry name" value="AMP-binding_C"/>
    <property type="match status" value="1"/>
</dbReference>
<dbReference type="RefSeq" id="XP_003026362.1">
    <property type="nucleotide sequence ID" value="XM_003026316.1"/>
</dbReference>
<dbReference type="eggNOG" id="KOG1176">
    <property type="taxonomic scope" value="Eukaryota"/>
</dbReference>
<dbReference type="GO" id="GO:0016878">
    <property type="term" value="F:acid-thiol ligase activity"/>
    <property type="evidence" value="ECO:0007669"/>
    <property type="project" value="UniProtKB-ARBA"/>
</dbReference>
<dbReference type="HOGENOM" id="CLU_000022_59_0_1"/>
<dbReference type="Proteomes" id="UP000007431">
    <property type="component" value="Unassembled WGS sequence"/>
</dbReference>
<evidence type="ECO:0000259" key="1">
    <source>
        <dbReference type="Pfam" id="PF00501"/>
    </source>
</evidence>
<dbReference type="InterPro" id="IPR050237">
    <property type="entry name" value="ATP-dep_AMP-bd_enzyme"/>
</dbReference>
<organism evidence="4">
    <name type="scientific">Schizophyllum commune (strain H4-8 / FGSC 9210)</name>
    <name type="common">Split gill fungus</name>
    <dbReference type="NCBI Taxonomy" id="578458"/>
    <lineage>
        <taxon>Eukaryota</taxon>
        <taxon>Fungi</taxon>
        <taxon>Dikarya</taxon>
        <taxon>Basidiomycota</taxon>
        <taxon>Agaricomycotina</taxon>
        <taxon>Agaricomycetes</taxon>
        <taxon>Agaricomycetidae</taxon>
        <taxon>Agaricales</taxon>
        <taxon>Schizophyllaceae</taxon>
        <taxon>Schizophyllum</taxon>
    </lineage>
</organism>
<reference evidence="3 4" key="1">
    <citation type="journal article" date="2010" name="Nat. Biotechnol.">
        <title>Genome sequence of the model mushroom Schizophyllum commune.</title>
        <authorList>
            <person name="Ohm R.A."/>
            <person name="de Jong J.F."/>
            <person name="Lugones L.G."/>
            <person name="Aerts A."/>
            <person name="Kothe E."/>
            <person name="Stajich J.E."/>
            <person name="de Vries R.P."/>
            <person name="Record E."/>
            <person name="Levasseur A."/>
            <person name="Baker S.E."/>
            <person name="Bartholomew K.A."/>
            <person name="Coutinho P.M."/>
            <person name="Erdmann S."/>
            <person name="Fowler T.J."/>
            <person name="Gathman A.C."/>
            <person name="Lombard V."/>
            <person name="Henrissat B."/>
            <person name="Knabe N."/>
            <person name="Kuees U."/>
            <person name="Lilly W.W."/>
            <person name="Lindquist E."/>
            <person name="Lucas S."/>
            <person name="Magnuson J.K."/>
            <person name="Piumi F."/>
            <person name="Raudaskoski M."/>
            <person name="Salamov A."/>
            <person name="Schmutz J."/>
            <person name="Schwarze F.W.M.R."/>
            <person name="vanKuyk P.A."/>
            <person name="Horton J.S."/>
            <person name="Grigoriev I.V."/>
            <person name="Woesten H.A.B."/>
        </authorList>
    </citation>
    <scope>NUCLEOTIDE SEQUENCE [LARGE SCALE GENOMIC DNA]</scope>
    <source>
        <strain evidence="4">H4-8 / FGSC 9210</strain>
    </source>
</reference>
<dbReference type="OrthoDB" id="10253115at2759"/>
<dbReference type="InterPro" id="IPR020845">
    <property type="entry name" value="AMP-binding_CS"/>
</dbReference>
<dbReference type="VEuPathDB" id="FungiDB:SCHCODRAFT_02644309"/>
<accession>D8QL58</accession>
<dbReference type="InterPro" id="IPR042099">
    <property type="entry name" value="ANL_N_sf"/>
</dbReference>
<dbReference type="InParanoid" id="D8QL58"/>
<dbReference type="GeneID" id="9593169"/>
<evidence type="ECO:0000313" key="4">
    <source>
        <dbReference type="Proteomes" id="UP000007431"/>
    </source>
</evidence>
<dbReference type="PANTHER" id="PTHR43767">
    <property type="entry name" value="LONG-CHAIN-FATTY-ACID--COA LIGASE"/>
    <property type="match status" value="1"/>
</dbReference>
<dbReference type="Pfam" id="PF00501">
    <property type="entry name" value="AMP-binding"/>
    <property type="match status" value="1"/>
</dbReference>
<dbReference type="InterPro" id="IPR000873">
    <property type="entry name" value="AMP-dep_synth/lig_dom"/>
</dbReference>
<dbReference type="KEGG" id="scm:SCHCO_02644309"/>
<gene>
    <name evidence="3" type="ORF">SCHCODRAFT_258902</name>
</gene>
<feature type="domain" description="AMP-dependent synthetase/ligase" evidence="1">
    <location>
        <begin position="52"/>
        <end position="442"/>
    </location>
</feature>
<protein>
    <recommendedName>
        <fullName evidence="5">AMP-dependent synthetase/ligase domain-containing protein</fullName>
    </recommendedName>
</protein>
<sequence>MAWTPARTIAECDRILSAPNSFAEMHQRVIDGRVQRVYTHLWPTFRAFWLECAQRHAQHEYLVFKGERWTYGDAHKEVLQIAGLLSKAYGVKKGDRVGIVSRNYPEFIFAFWAVQLLGAVAVGPNAWLPADVVKHCLCNTDCKVILLDDERAQSLEPLVDQIKKDAGCVELLVFRGGDRQPKGMKRLVDALTEYKQDERSVLQTDPGILPEDNATVMFTSGTTGLPKGVLSTQRAGLSNIINVLAGSVKDALRNGLIDAVSRNIDPPEPRGVSLVGIPFFHVTGLHSIMLVVTCLGGKLVLMKKWNPEEGARLILQEKVTTVGGVPSLVSDVVTMAENGGPLAGYPLLGTSVGGAASPRALIERARRSFGQVSIGSGYGMTETNSVAVGVVGQEYLARPSACGLASPINDLLIVDAESLKVCKPGQLGEVWIRGVNVMRGYWKDEAATAKAITKDGYMRTGDLGVMDSEGFLYIRDRLKDIIIRGGENIDSSTVENALHADEGVLEAAAVAVPDERLGELPAAVVAVKEGHRQRVTEEGLIKLARSRLPRFAVPVLIVIQTHPLERNASLKPLKTELRKVARAEWEKRGRKAKVIEEAKM</sequence>
<evidence type="ECO:0008006" key="5">
    <source>
        <dbReference type="Google" id="ProtNLM"/>
    </source>
</evidence>
<evidence type="ECO:0000259" key="2">
    <source>
        <dbReference type="Pfam" id="PF13193"/>
    </source>
</evidence>
<dbReference type="Gene3D" id="3.40.50.12780">
    <property type="entry name" value="N-terminal domain of ligase-like"/>
    <property type="match status" value="1"/>
</dbReference>
<name>D8QL58_SCHCM</name>
<dbReference type="SUPFAM" id="SSF56801">
    <property type="entry name" value="Acetyl-CoA synthetase-like"/>
    <property type="match status" value="1"/>
</dbReference>
<feature type="domain" description="AMP-binding enzyme C-terminal" evidence="2">
    <location>
        <begin position="494"/>
        <end position="567"/>
    </location>
</feature>
<dbReference type="AlphaFoldDB" id="D8QL58"/>
<dbReference type="PROSITE" id="PS00455">
    <property type="entry name" value="AMP_BINDING"/>
    <property type="match status" value="1"/>
</dbReference>